<keyword evidence="3" id="KW-1185">Reference proteome</keyword>
<accession>A0ABU4Y0U5</accession>
<proteinExistence type="predicted"/>
<evidence type="ECO:0000256" key="1">
    <source>
        <dbReference type="SAM" id="MobiDB-lite"/>
    </source>
</evidence>
<dbReference type="Pfam" id="PF10947">
    <property type="entry name" value="DUF2628"/>
    <property type="match status" value="1"/>
</dbReference>
<dbReference type="EMBL" id="JAVIIW010000022">
    <property type="protein sequence ID" value="MDX8480566.1"/>
    <property type="molecule type" value="Genomic_DNA"/>
</dbReference>
<protein>
    <submittedName>
        <fullName evidence="2">DUF2628 domain-containing protein</fullName>
    </submittedName>
</protein>
<sequence>MASYVVMEPPAGGREAEATFVRDGFTWLGFLVPPVWLAWHRLWIEALLTFVVMAILSALGERLGQEGAGSALSLLVSLYVGLEGQGLRISALRRRGWREWGVVEAGSLGDAEIRHVLEIGEGGDEPEPLPRIVPDTSQARPAQTGMALGLTHTPGRP</sequence>
<feature type="region of interest" description="Disordered" evidence="1">
    <location>
        <begin position="133"/>
        <end position="157"/>
    </location>
</feature>
<name>A0ABU4Y0U5_9HYPH</name>
<organism evidence="2 3">
    <name type="scientific">Mesorhizobium album</name>
    <dbReference type="NCBI Taxonomy" id="3072314"/>
    <lineage>
        <taxon>Bacteria</taxon>
        <taxon>Pseudomonadati</taxon>
        <taxon>Pseudomonadota</taxon>
        <taxon>Alphaproteobacteria</taxon>
        <taxon>Hyphomicrobiales</taxon>
        <taxon>Phyllobacteriaceae</taxon>
        <taxon>Mesorhizobium</taxon>
    </lineage>
</organism>
<evidence type="ECO:0000313" key="3">
    <source>
        <dbReference type="Proteomes" id="UP001287059"/>
    </source>
</evidence>
<evidence type="ECO:0000313" key="2">
    <source>
        <dbReference type="EMBL" id="MDX8480566.1"/>
    </source>
</evidence>
<reference evidence="2 3" key="1">
    <citation type="submission" date="2023-08" db="EMBL/GenBank/DDBJ databases">
        <title>Implementing the SeqCode for naming new Mesorhizobium species isolated from Vachellia karroo root nodules.</title>
        <authorList>
            <person name="Van Lill M."/>
        </authorList>
    </citation>
    <scope>NUCLEOTIDE SEQUENCE [LARGE SCALE GENOMIC DNA]</scope>
    <source>
        <strain evidence="2 3">VK24D</strain>
    </source>
</reference>
<dbReference type="InterPro" id="IPR024399">
    <property type="entry name" value="DUF2628"/>
</dbReference>
<dbReference type="Proteomes" id="UP001287059">
    <property type="component" value="Unassembled WGS sequence"/>
</dbReference>
<dbReference type="RefSeq" id="WP_320288887.1">
    <property type="nucleotide sequence ID" value="NZ_JAVIIW010000022.1"/>
</dbReference>
<gene>
    <name evidence="2" type="ORF">RFN28_19165</name>
</gene>
<comment type="caution">
    <text evidence="2">The sequence shown here is derived from an EMBL/GenBank/DDBJ whole genome shotgun (WGS) entry which is preliminary data.</text>
</comment>